<dbReference type="GO" id="GO:0005737">
    <property type="term" value="C:cytoplasm"/>
    <property type="evidence" value="ECO:0007669"/>
    <property type="project" value="UniProtKB-SubCell"/>
</dbReference>
<sequence>MTKNQENQATLNLVNAIVEGMQEKKGANITILDLTSIENTITSFFVICNGDSNVHVDAIADSTEEHVREHVSEKPFHVEGKQNAQWILLDYLDVVVHIFQRSTREFYNLENLWADAERKDVPDLF</sequence>
<dbReference type="EMBL" id="SLWK01000001">
    <property type="protein sequence ID" value="TCO10570.1"/>
    <property type="molecule type" value="Genomic_DNA"/>
</dbReference>
<dbReference type="InterPro" id="IPR043519">
    <property type="entry name" value="NT_sf"/>
</dbReference>
<dbReference type="PANTHER" id="PTHR21043">
    <property type="entry name" value="IOJAP SUPERFAMILY ORTHOLOG"/>
    <property type="match status" value="1"/>
</dbReference>
<reference evidence="3 4" key="1">
    <citation type="submission" date="2019-03" db="EMBL/GenBank/DDBJ databases">
        <title>Genomic Encyclopedia of Type Strains, Phase IV (KMG-IV): sequencing the most valuable type-strain genomes for metagenomic binning, comparative biology and taxonomic classification.</title>
        <authorList>
            <person name="Goeker M."/>
        </authorList>
    </citation>
    <scope>NUCLEOTIDE SEQUENCE [LARGE SCALE GENOMIC DNA]</scope>
    <source>
        <strain evidence="3 4">DSM 24179</strain>
    </source>
</reference>
<comment type="function">
    <text evidence="2">Functions as a ribosomal silencing factor. Interacts with ribosomal protein uL14 (rplN), blocking formation of intersubunit bridge B8. Prevents association of the 30S and 50S ribosomal subunits and the formation of functional ribosomes, thus repressing translation.</text>
</comment>
<accession>A0A4R2GNB9</accession>
<comment type="caution">
    <text evidence="3">The sequence shown here is derived from an EMBL/GenBank/DDBJ whole genome shotgun (WGS) entry which is preliminary data.</text>
</comment>
<dbReference type="Proteomes" id="UP000295221">
    <property type="component" value="Unassembled WGS sequence"/>
</dbReference>
<name>A0A4R2GNB9_9BACT</name>
<keyword evidence="2" id="KW-0678">Repressor</keyword>
<dbReference type="SUPFAM" id="SSF81301">
    <property type="entry name" value="Nucleotidyltransferase"/>
    <property type="match status" value="1"/>
</dbReference>
<comment type="subcellular location">
    <subcellularLocation>
        <location evidence="2">Cytoplasm</location>
    </subcellularLocation>
</comment>
<dbReference type="PANTHER" id="PTHR21043:SF0">
    <property type="entry name" value="MITOCHONDRIAL ASSEMBLY OF RIBOSOMAL LARGE SUBUNIT PROTEIN 1"/>
    <property type="match status" value="1"/>
</dbReference>
<dbReference type="NCBIfam" id="TIGR00090">
    <property type="entry name" value="rsfS_iojap_ybeB"/>
    <property type="match status" value="1"/>
</dbReference>
<comment type="similarity">
    <text evidence="1 2">Belongs to the Iojap/RsfS family.</text>
</comment>
<dbReference type="GO" id="GO:0090071">
    <property type="term" value="P:negative regulation of ribosome biogenesis"/>
    <property type="evidence" value="ECO:0007669"/>
    <property type="project" value="UniProtKB-UniRule"/>
</dbReference>
<dbReference type="Gene3D" id="3.30.460.10">
    <property type="entry name" value="Beta Polymerase, domain 2"/>
    <property type="match status" value="1"/>
</dbReference>
<gene>
    <name evidence="2" type="primary">rsfS</name>
    <name evidence="3" type="ORF">EV194_101200</name>
</gene>
<protein>
    <recommendedName>
        <fullName evidence="2">Ribosomal silencing factor RsfS</fullName>
    </recommendedName>
</protein>
<dbReference type="OrthoDB" id="9793681at2"/>
<keyword evidence="2" id="KW-0963">Cytoplasm</keyword>
<dbReference type="GO" id="GO:0043023">
    <property type="term" value="F:ribosomal large subunit binding"/>
    <property type="evidence" value="ECO:0007669"/>
    <property type="project" value="TreeGrafter"/>
</dbReference>
<dbReference type="Pfam" id="PF02410">
    <property type="entry name" value="RsfS"/>
    <property type="match status" value="1"/>
</dbReference>
<evidence type="ECO:0000313" key="4">
    <source>
        <dbReference type="Proteomes" id="UP000295221"/>
    </source>
</evidence>
<dbReference type="InterPro" id="IPR004394">
    <property type="entry name" value="Iojap/RsfS/C7orf30"/>
</dbReference>
<dbReference type="AlphaFoldDB" id="A0A4R2GNB9"/>
<dbReference type="GO" id="GO:0042256">
    <property type="term" value="P:cytosolic ribosome assembly"/>
    <property type="evidence" value="ECO:0007669"/>
    <property type="project" value="UniProtKB-UniRule"/>
</dbReference>
<keyword evidence="2" id="KW-0810">Translation regulation</keyword>
<evidence type="ECO:0000256" key="1">
    <source>
        <dbReference type="ARBA" id="ARBA00010574"/>
    </source>
</evidence>
<organism evidence="3 4">
    <name type="scientific">Natronoflexus pectinivorans</name>
    <dbReference type="NCBI Taxonomy" id="682526"/>
    <lineage>
        <taxon>Bacteria</taxon>
        <taxon>Pseudomonadati</taxon>
        <taxon>Bacteroidota</taxon>
        <taxon>Bacteroidia</taxon>
        <taxon>Marinilabiliales</taxon>
        <taxon>Marinilabiliaceae</taxon>
        <taxon>Natronoflexus</taxon>
    </lineage>
</organism>
<evidence type="ECO:0000313" key="3">
    <source>
        <dbReference type="EMBL" id="TCO10570.1"/>
    </source>
</evidence>
<dbReference type="GO" id="GO:0017148">
    <property type="term" value="P:negative regulation of translation"/>
    <property type="evidence" value="ECO:0007669"/>
    <property type="project" value="UniProtKB-UniRule"/>
</dbReference>
<keyword evidence="4" id="KW-1185">Reference proteome</keyword>
<comment type="subunit">
    <text evidence="2">Interacts with ribosomal protein uL14 (rplN).</text>
</comment>
<proteinExistence type="inferred from homology"/>
<dbReference type="HAMAP" id="MF_01477">
    <property type="entry name" value="Iojap_RsfS"/>
    <property type="match status" value="1"/>
</dbReference>
<evidence type="ECO:0000256" key="2">
    <source>
        <dbReference type="HAMAP-Rule" id="MF_01477"/>
    </source>
</evidence>
<dbReference type="RefSeq" id="WP_132431170.1">
    <property type="nucleotide sequence ID" value="NZ_SLWK01000001.1"/>
</dbReference>